<keyword evidence="8 15" id="KW-0378">Hydrolase</keyword>
<evidence type="ECO:0000256" key="4">
    <source>
        <dbReference type="ARBA" id="ARBA00005259"/>
    </source>
</evidence>
<dbReference type="InterPro" id="IPR050765">
    <property type="entry name" value="Riboflavin_Biosynth_HTPR"/>
</dbReference>
<organism evidence="20 21">
    <name type="scientific">Keratinibaculum paraultunense</name>
    <dbReference type="NCBI Taxonomy" id="1278232"/>
    <lineage>
        <taxon>Bacteria</taxon>
        <taxon>Bacillati</taxon>
        <taxon>Bacillota</taxon>
        <taxon>Tissierellia</taxon>
        <taxon>Tissierellales</taxon>
        <taxon>Tepidimicrobiaceae</taxon>
        <taxon>Keratinibaculum</taxon>
    </lineage>
</organism>
<dbReference type="RefSeq" id="WP_202690557.1">
    <property type="nucleotide sequence ID" value="NZ_CP068564.1"/>
</dbReference>
<evidence type="ECO:0000256" key="7">
    <source>
        <dbReference type="ARBA" id="ARBA00022723"/>
    </source>
</evidence>
<dbReference type="EMBL" id="SMAE01000001">
    <property type="protein sequence ID" value="TCS91615.1"/>
    <property type="molecule type" value="Genomic_DNA"/>
</dbReference>
<dbReference type="Gene3D" id="3.40.140.10">
    <property type="entry name" value="Cytidine Deaminase, domain 2"/>
    <property type="match status" value="1"/>
</dbReference>
<comment type="pathway">
    <text evidence="3 15">Cofactor biosynthesis; riboflavin biosynthesis; 5-amino-6-(D-ribitylamino)uracil from GTP: step 3/4.</text>
</comment>
<dbReference type="Pfam" id="PF01872">
    <property type="entry name" value="RibD_C"/>
    <property type="match status" value="1"/>
</dbReference>
<comment type="catalytic activity">
    <reaction evidence="14 15">
        <text>2,5-diamino-6-hydroxy-4-(5-phosphoribosylamino)-pyrimidine + H2O + H(+) = 5-amino-6-(5-phospho-D-ribosylamino)uracil + NH4(+)</text>
        <dbReference type="Rhea" id="RHEA:21868"/>
        <dbReference type="ChEBI" id="CHEBI:15377"/>
        <dbReference type="ChEBI" id="CHEBI:15378"/>
        <dbReference type="ChEBI" id="CHEBI:28938"/>
        <dbReference type="ChEBI" id="CHEBI:58453"/>
        <dbReference type="ChEBI" id="CHEBI:58614"/>
        <dbReference type="EC" id="3.5.4.26"/>
    </reaction>
</comment>
<feature type="binding site" evidence="17">
    <location>
        <begin position="296"/>
        <end position="302"/>
    </location>
    <ligand>
        <name>NADP(+)</name>
        <dbReference type="ChEBI" id="CHEBI:58349"/>
    </ligand>
</feature>
<sequence>MNDEYFMEMALNLAKKGIGLTNPNPLVGAVIVKDGKVIGKGYHEKYGENHAEINALNNAKEDVYGATMYVNLEPCSHFGNVPPCVNRIIESGIKKVVIAMEDPNPVVSGKGIQILKENGLEVKVGVLKKEAEKLNEIFIKYISTGKPFVILKVAMSLDGKIATYTGDSRWITDKRAREYVHILRQRVSAILVGVNTVIVDDPMLNTRLNNIECKDPIRIILDSHGRIPLKSNVLNTNSSNTIVVVTNNAAEENIKAIEKTGGEVMITPVKDGKVDLQFLMGKLGERKIDSLLIEGGGEINFSFLKEKLVDKVIFFIAPKIIGGETSKTPVEGKGVEYLKDAIDLKDITMCKIGDDIMVEGYLS</sequence>
<dbReference type="SUPFAM" id="SSF53597">
    <property type="entry name" value="Dihydrofolate reductase-like"/>
    <property type="match status" value="1"/>
</dbReference>
<dbReference type="PANTHER" id="PTHR38011:SF7">
    <property type="entry name" value="2,5-DIAMINO-6-RIBOSYLAMINO-4(3H)-PYRIMIDINONE 5'-PHOSPHATE REDUCTASE"/>
    <property type="match status" value="1"/>
</dbReference>
<keyword evidence="21" id="KW-1185">Reference proteome</keyword>
<dbReference type="PANTHER" id="PTHR38011">
    <property type="entry name" value="DIHYDROFOLATE REDUCTASE FAMILY PROTEIN (AFU_ORTHOLOGUE AFUA_8G06820)"/>
    <property type="match status" value="1"/>
</dbReference>
<evidence type="ECO:0000256" key="12">
    <source>
        <dbReference type="ARBA" id="ARBA00023268"/>
    </source>
</evidence>
<protein>
    <recommendedName>
        <fullName evidence="15">Riboflavin biosynthesis protein RibD</fullName>
    </recommendedName>
    <domain>
        <recommendedName>
            <fullName evidence="15">Diaminohydroxyphosphoribosylaminopyrimidine deaminase</fullName>
            <shortName evidence="15">DRAP deaminase</shortName>
            <ecNumber evidence="15">3.5.4.26</ecNumber>
        </recommendedName>
        <alternativeName>
            <fullName evidence="15">Riboflavin-specific deaminase</fullName>
        </alternativeName>
    </domain>
    <domain>
        <recommendedName>
            <fullName evidence="15">5-amino-6-(5-phosphoribosylamino)uracil reductase</fullName>
            <ecNumber evidence="15">1.1.1.193</ecNumber>
        </recommendedName>
        <alternativeName>
            <fullName evidence="15">HTP reductase</fullName>
        </alternativeName>
    </domain>
</protein>
<dbReference type="NCBIfam" id="TIGR00227">
    <property type="entry name" value="ribD_Cterm"/>
    <property type="match status" value="1"/>
</dbReference>
<dbReference type="GO" id="GO:0050661">
    <property type="term" value="F:NADP binding"/>
    <property type="evidence" value="ECO:0007669"/>
    <property type="project" value="InterPro"/>
</dbReference>
<dbReference type="EC" id="3.5.4.26" evidence="15"/>
<dbReference type="SUPFAM" id="SSF53927">
    <property type="entry name" value="Cytidine deaminase-like"/>
    <property type="match status" value="1"/>
</dbReference>
<feature type="binding site" evidence="17">
    <location>
        <position position="204"/>
    </location>
    <ligand>
        <name>substrate</name>
    </ligand>
</feature>
<dbReference type="InterPro" id="IPR002734">
    <property type="entry name" value="RibDG_C"/>
</dbReference>
<evidence type="ECO:0000256" key="5">
    <source>
        <dbReference type="ARBA" id="ARBA00007417"/>
    </source>
</evidence>
<reference evidence="20 21" key="1">
    <citation type="submission" date="2019-03" db="EMBL/GenBank/DDBJ databases">
        <title>Genomic Encyclopedia of Type Strains, Phase IV (KMG-IV): sequencing the most valuable type-strain genomes for metagenomic binning, comparative biology and taxonomic classification.</title>
        <authorList>
            <person name="Goeker M."/>
        </authorList>
    </citation>
    <scope>NUCLEOTIDE SEQUENCE [LARGE SCALE GENOMIC DNA]</scope>
    <source>
        <strain evidence="20 21">DSM 26752</strain>
    </source>
</reference>
<dbReference type="GO" id="GO:0008835">
    <property type="term" value="F:diaminohydroxyphosphoribosylaminopyrimidine deaminase activity"/>
    <property type="evidence" value="ECO:0007669"/>
    <property type="project" value="UniProtKB-EC"/>
</dbReference>
<feature type="binding site" evidence="18">
    <location>
        <position position="50"/>
    </location>
    <ligand>
        <name>Zn(2+)</name>
        <dbReference type="ChEBI" id="CHEBI:29105"/>
        <note>catalytic</note>
    </ligand>
</feature>
<evidence type="ECO:0000313" key="20">
    <source>
        <dbReference type="EMBL" id="TCS91615.1"/>
    </source>
</evidence>
<evidence type="ECO:0000256" key="1">
    <source>
        <dbReference type="ARBA" id="ARBA00002151"/>
    </source>
</evidence>
<gene>
    <name evidence="20" type="ORF">EDD65_101117</name>
</gene>
<evidence type="ECO:0000256" key="9">
    <source>
        <dbReference type="ARBA" id="ARBA00022833"/>
    </source>
</evidence>
<feature type="binding site" evidence="17">
    <location>
        <position position="170"/>
    </location>
    <ligand>
        <name>NADP(+)</name>
        <dbReference type="ChEBI" id="CHEBI:58349"/>
    </ligand>
</feature>
<evidence type="ECO:0000256" key="3">
    <source>
        <dbReference type="ARBA" id="ARBA00004910"/>
    </source>
</evidence>
<comment type="similarity">
    <text evidence="4 15">In the N-terminal section; belongs to the cytidine and deoxycytidylate deaminase family.</text>
</comment>
<dbReference type="PROSITE" id="PS51747">
    <property type="entry name" value="CYT_DCMP_DEAMINASES_2"/>
    <property type="match status" value="1"/>
</dbReference>
<evidence type="ECO:0000256" key="16">
    <source>
        <dbReference type="PIRSR" id="PIRSR006769-1"/>
    </source>
</evidence>
<comment type="pathway">
    <text evidence="2 15">Cofactor biosynthesis; riboflavin biosynthesis; 5-amino-6-(D-ribitylamino)uracil from GTP: step 2/4.</text>
</comment>
<keyword evidence="10 15" id="KW-0521">NADP</keyword>
<feature type="domain" description="CMP/dCMP-type deaminase" evidence="19">
    <location>
        <begin position="1"/>
        <end position="123"/>
    </location>
</feature>
<evidence type="ECO:0000256" key="13">
    <source>
        <dbReference type="ARBA" id="ARBA00049861"/>
    </source>
</evidence>
<feature type="binding site" evidence="18">
    <location>
        <position position="84"/>
    </location>
    <ligand>
        <name>Zn(2+)</name>
        <dbReference type="ChEBI" id="CHEBI:29105"/>
        <note>catalytic</note>
    </ligand>
</feature>
<dbReference type="Pfam" id="PF00383">
    <property type="entry name" value="dCMP_cyt_deam_1"/>
    <property type="match status" value="1"/>
</dbReference>
<comment type="function">
    <text evidence="1 15">Converts 2,5-diamino-6-(ribosylamino)-4(3h)-pyrimidinone 5'-phosphate into 5-amino-6-(ribosylamino)-2,4(1h,3h)-pyrimidinedione 5'-phosphate.</text>
</comment>
<feature type="binding site" evidence="17">
    <location>
        <position position="154"/>
    </location>
    <ligand>
        <name>NADP(+)</name>
        <dbReference type="ChEBI" id="CHEBI:58349"/>
    </ligand>
</feature>
<evidence type="ECO:0000256" key="8">
    <source>
        <dbReference type="ARBA" id="ARBA00022801"/>
    </source>
</evidence>
<dbReference type="Gene3D" id="3.40.430.10">
    <property type="entry name" value="Dihydrofolate Reductase, subunit A"/>
    <property type="match status" value="1"/>
</dbReference>
<dbReference type="InterPro" id="IPR011549">
    <property type="entry name" value="RibD_C"/>
</dbReference>
<dbReference type="FunFam" id="3.40.140.10:FF:000025">
    <property type="entry name" value="Riboflavin biosynthesis protein RibD"/>
    <property type="match status" value="1"/>
</dbReference>
<evidence type="ECO:0000256" key="11">
    <source>
        <dbReference type="ARBA" id="ARBA00023002"/>
    </source>
</evidence>
<name>A0A4R3L0B6_9FIRM</name>
<evidence type="ECO:0000256" key="15">
    <source>
        <dbReference type="PIRNR" id="PIRNR006769"/>
    </source>
</evidence>
<feature type="binding site" evidence="17">
    <location>
        <position position="184"/>
    </location>
    <ligand>
        <name>substrate</name>
    </ligand>
</feature>
<comment type="catalytic activity">
    <reaction evidence="13 15">
        <text>5-amino-6-(5-phospho-D-ribitylamino)uracil + NADP(+) = 5-amino-6-(5-phospho-D-ribosylamino)uracil + NADPH + H(+)</text>
        <dbReference type="Rhea" id="RHEA:17845"/>
        <dbReference type="ChEBI" id="CHEBI:15378"/>
        <dbReference type="ChEBI" id="CHEBI:57783"/>
        <dbReference type="ChEBI" id="CHEBI:58349"/>
        <dbReference type="ChEBI" id="CHEBI:58421"/>
        <dbReference type="ChEBI" id="CHEBI:58453"/>
        <dbReference type="EC" id="1.1.1.193"/>
    </reaction>
</comment>
<evidence type="ECO:0000256" key="17">
    <source>
        <dbReference type="PIRSR" id="PIRSR006769-2"/>
    </source>
</evidence>
<dbReference type="InterPro" id="IPR016192">
    <property type="entry name" value="APOBEC/CMP_deaminase_Zn-bd"/>
</dbReference>
<dbReference type="NCBIfam" id="TIGR00326">
    <property type="entry name" value="eubact_ribD"/>
    <property type="match status" value="1"/>
</dbReference>
<feature type="active site" description="Proton donor" evidence="16">
    <location>
        <position position="52"/>
    </location>
</feature>
<dbReference type="PIRSF" id="PIRSF006769">
    <property type="entry name" value="RibD"/>
    <property type="match status" value="1"/>
</dbReference>
<keyword evidence="12" id="KW-0511">Multifunctional enzyme</keyword>
<keyword evidence="7 15" id="KW-0479">Metal-binding</keyword>
<feature type="binding site" evidence="17">
    <location>
        <position position="207"/>
    </location>
    <ligand>
        <name>substrate</name>
    </ligand>
</feature>
<keyword evidence="11 15" id="KW-0560">Oxidoreductase</keyword>
<dbReference type="InterPro" id="IPR024072">
    <property type="entry name" value="DHFR-like_dom_sf"/>
</dbReference>
<feature type="binding site" evidence="18">
    <location>
        <position position="75"/>
    </location>
    <ligand>
        <name>Zn(2+)</name>
        <dbReference type="ChEBI" id="CHEBI:29105"/>
        <note>catalytic</note>
    </ligand>
</feature>
<evidence type="ECO:0000256" key="18">
    <source>
        <dbReference type="PIRSR" id="PIRSR006769-3"/>
    </source>
</evidence>
<dbReference type="Proteomes" id="UP000294567">
    <property type="component" value="Unassembled WGS sequence"/>
</dbReference>
<comment type="caution">
    <text evidence="20">The sequence shown here is derived from an EMBL/GenBank/DDBJ whole genome shotgun (WGS) entry which is preliminary data.</text>
</comment>
<dbReference type="UniPathway" id="UPA00275">
    <property type="reaction ID" value="UER00401"/>
</dbReference>
<proteinExistence type="inferred from homology"/>
<accession>A0A4R3L0B6</accession>
<dbReference type="EC" id="1.1.1.193" evidence="15"/>
<evidence type="ECO:0000313" key="21">
    <source>
        <dbReference type="Proteomes" id="UP000294567"/>
    </source>
</evidence>
<keyword evidence="6 15" id="KW-0686">Riboflavin biosynthesis</keyword>
<feature type="binding site" evidence="17">
    <location>
        <position position="196"/>
    </location>
    <ligand>
        <name>NADP(+)</name>
        <dbReference type="ChEBI" id="CHEBI:58349"/>
    </ligand>
</feature>
<feature type="binding site" evidence="17">
    <location>
        <position position="168"/>
    </location>
    <ligand>
        <name>substrate</name>
    </ligand>
</feature>
<dbReference type="GO" id="GO:0008270">
    <property type="term" value="F:zinc ion binding"/>
    <property type="evidence" value="ECO:0007669"/>
    <property type="project" value="InterPro"/>
</dbReference>
<dbReference type="GO" id="GO:0008703">
    <property type="term" value="F:5-amino-6-(5-phosphoribosylamino)uracil reductase activity"/>
    <property type="evidence" value="ECO:0007669"/>
    <property type="project" value="UniProtKB-EC"/>
</dbReference>
<dbReference type="InterPro" id="IPR004794">
    <property type="entry name" value="Eubact_RibD"/>
</dbReference>
<feature type="binding site" evidence="17">
    <location>
        <position position="223"/>
    </location>
    <ligand>
        <name>NADP(+)</name>
        <dbReference type="ChEBI" id="CHEBI:58349"/>
    </ligand>
</feature>
<evidence type="ECO:0000259" key="19">
    <source>
        <dbReference type="PROSITE" id="PS51747"/>
    </source>
</evidence>
<evidence type="ECO:0000256" key="2">
    <source>
        <dbReference type="ARBA" id="ARBA00004882"/>
    </source>
</evidence>
<feature type="binding site" evidence="17">
    <location>
        <position position="294"/>
    </location>
    <ligand>
        <name>substrate</name>
    </ligand>
</feature>
<feature type="binding site" evidence="17">
    <location>
        <position position="200"/>
    </location>
    <ligand>
        <name>NADP(+)</name>
        <dbReference type="ChEBI" id="CHEBI:58349"/>
    </ligand>
</feature>
<comment type="cofactor">
    <cofactor evidence="15 18">
        <name>Zn(2+)</name>
        <dbReference type="ChEBI" id="CHEBI:29105"/>
    </cofactor>
    <text evidence="15 18">Binds 1 zinc ion.</text>
</comment>
<evidence type="ECO:0000256" key="10">
    <source>
        <dbReference type="ARBA" id="ARBA00022857"/>
    </source>
</evidence>
<dbReference type="InterPro" id="IPR016193">
    <property type="entry name" value="Cytidine_deaminase-like"/>
</dbReference>
<dbReference type="GO" id="GO:0009231">
    <property type="term" value="P:riboflavin biosynthetic process"/>
    <property type="evidence" value="ECO:0007669"/>
    <property type="project" value="UniProtKB-UniPathway"/>
</dbReference>
<dbReference type="CDD" id="cd01284">
    <property type="entry name" value="Riboflavin_deaminase-reductase"/>
    <property type="match status" value="1"/>
</dbReference>
<keyword evidence="9 15" id="KW-0862">Zinc</keyword>
<dbReference type="AlphaFoldDB" id="A0A4R3L0B6"/>
<evidence type="ECO:0000256" key="14">
    <source>
        <dbReference type="ARBA" id="ARBA00049886"/>
    </source>
</evidence>
<comment type="similarity">
    <text evidence="5 15">In the C-terminal section; belongs to the HTP reductase family.</text>
</comment>
<evidence type="ECO:0000256" key="6">
    <source>
        <dbReference type="ARBA" id="ARBA00022619"/>
    </source>
</evidence>
<dbReference type="PROSITE" id="PS00903">
    <property type="entry name" value="CYT_DCMP_DEAMINASES_1"/>
    <property type="match status" value="1"/>
</dbReference>
<dbReference type="InterPro" id="IPR002125">
    <property type="entry name" value="CMP_dCMP_dom"/>
</dbReference>